<reference evidence="3 4" key="1">
    <citation type="submission" date="2024-02" db="EMBL/GenBank/DDBJ databases">
        <authorList>
            <person name="Chen Y."/>
            <person name="Shah S."/>
            <person name="Dougan E. K."/>
            <person name="Thang M."/>
            <person name="Chan C."/>
        </authorList>
    </citation>
    <scope>NUCLEOTIDE SEQUENCE [LARGE SCALE GENOMIC DNA]</scope>
</reference>
<proteinExistence type="predicted"/>
<dbReference type="SUPFAM" id="SSF46934">
    <property type="entry name" value="UBA-like"/>
    <property type="match status" value="1"/>
</dbReference>
<dbReference type="PANTHER" id="PTHR46713">
    <property type="entry name" value="F13M7.16 PROTEIN"/>
    <property type="match status" value="1"/>
</dbReference>
<accession>A0ABP0LCZ7</accession>
<gene>
    <name evidence="3" type="ORF">CCMP2556_LOCUS20518</name>
</gene>
<evidence type="ECO:0000313" key="3">
    <source>
        <dbReference type="EMBL" id="CAK9037021.1"/>
    </source>
</evidence>
<dbReference type="InterPro" id="IPR015940">
    <property type="entry name" value="UBA"/>
</dbReference>
<dbReference type="PROSITE" id="PS50030">
    <property type="entry name" value="UBA"/>
    <property type="match status" value="1"/>
</dbReference>
<dbReference type="EMBL" id="CAXAMN010012036">
    <property type="protein sequence ID" value="CAK9037021.1"/>
    <property type="molecule type" value="Genomic_DNA"/>
</dbReference>
<dbReference type="Pfam" id="PF22562">
    <property type="entry name" value="UBA_7"/>
    <property type="match status" value="1"/>
</dbReference>
<dbReference type="Gene3D" id="1.10.8.10">
    <property type="entry name" value="DNA helicase RuvA subunit, C-terminal domain"/>
    <property type="match status" value="1"/>
</dbReference>
<dbReference type="Gene3D" id="1.20.58.2190">
    <property type="match status" value="1"/>
</dbReference>
<dbReference type="InterPro" id="IPR009060">
    <property type="entry name" value="UBA-like_sf"/>
</dbReference>
<dbReference type="InterPro" id="IPR018997">
    <property type="entry name" value="PUB_domain"/>
</dbReference>
<feature type="compositionally biased region" description="Basic and acidic residues" evidence="1">
    <location>
        <begin position="263"/>
        <end position="318"/>
    </location>
</feature>
<feature type="domain" description="UBA" evidence="2">
    <location>
        <begin position="195"/>
        <end position="240"/>
    </location>
</feature>
<organism evidence="3 4">
    <name type="scientific">Durusdinium trenchii</name>
    <dbReference type="NCBI Taxonomy" id="1381693"/>
    <lineage>
        <taxon>Eukaryota</taxon>
        <taxon>Sar</taxon>
        <taxon>Alveolata</taxon>
        <taxon>Dinophyceae</taxon>
        <taxon>Suessiales</taxon>
        <taxon>Symbiodiniaceae</taxon>
        <taxon>Durusdinium</taxon>
    </lineage>
</organism>
<dbReference type="Pfam" id="PF09409">
    <property type="entry name" value="PUB"/>
    <property type="match status" value="1"/>
</dbReference>
<evidence type="ECO:0000259" key="2">
    <source>
        <dbReference type="PROSITE" id="PS50030"/>
    </source>
</evidence>
<name>A0ABP0LCZ7_9DINO</name>
<comment type="caution">
    <text evidence="3">The sequence shown here is derived from an EMBL/GenBank/DDBJ whole genome shotgun (WGS) entry which is preliminary data.</text>
</comment>
<dbReference type="SMART" id="SM00165">
    <property type="entry name" value="UBA"/>
    <property type="match status" value="1"/>
</dbReference>
<dbReference type="SMART" id="SM00580">
    <property type="entry name" value="PUG"/>
    <property type="match status" value="1"/>
</dbReference>
<protein>
    <recommendedName>
        <fullName evidence="2">UBA domain-containing protein</fullName>
    </recommendedName>
</protein>
<evidence type="ECO:0000313" key="4">
    <source>
        <dbReference type="Proteomes" id="UP001642484"/>
    </source>
</evidence>
<sequence>MSGQMVLRCTKTGRLFFSTAEATEHAEAFGKEYANFDEVGLDHKVWVAAETGRVCYTEADLQKMKVRDPDSKTWEEKTVAYLMEMQKKKDVAIARKEKFFSSVDQRKLELMISAKSLGKTRSAKALHFTREKGTIEAAEAWLEENQSLPDLDKLTDAFVEEALASLGDVEMPDAHADVDMTPIDDRKIGDPNPPEIKEKINQDLLKQVMEMGFSEVRAEKALYKTDNASLEYAVNWLAEHAEDADIDLPLLKPPPPAPVKPKMSKEEAEAKALELQKRLREKRAAEEKEKEKEKEAQRKESTKLMAEAQERAKEEDRRRAIEQQMREKEEHDRHRAELKERLRQDYIDRFGCEPPEEKEEECVKEKTSKEQLAFHLNKLKKTYKDSNAEGLKTCLNTLKIYIKNLHENPLEVKFKKLKLDNKAFQSRIVPYDGALDVLDVLGFEKKEDCLEQRKSTPDGFLCGQAIKFIDLMLGQI</sequence>
<feature type="region of interest" description="Disordered" evidence="1">
    <location>
        <begin position="247"/>
        <end position="318"/>
    </location>
</feature>
<dbReference type="PANTHER" id="PTHR46713:SF1">
    <property type="entry name" value="F13M7.16 PROTEIN"/>
    <property type="match status" value="1"/>
</dbReference>
<dbReference type="InterPro" id="IPR036339">
    <property type="entry name" value="PUB-like_dom_sf"/>
</dbReference>
<evidence type="ECO:0000256" key="1">
    <source>
        <dbReference type="SAM" id="MobiDB-lite"/>
    </source>
</evidence>
<dbReference type="SUPFAM" id="SSF143503">
    <property type="entry name" value="PUG domain-like"/>
    <property type="match status" value="1"/>
</dbReference>
<keyword evidence="4" id="KW-1185">Reference proteome</keyword>
<dbReference type="Proteomes" id="UP001642484">
    <property type="component" value="Unassembled WGS sequence"/>
</dbReference>